<dbReference type="EMBL" id="QVQW01000001">
    <property type="protein sequence ID" value="RKU49365.1"/>
    <property type="molecule type" value="Genomic_DNA"/>
</dbReference>
<evidence type="ECO:0000313" key="3">
    <source>
        <dbReference type="Proteomes" id="UP000275385"/>
    </source>
</evidence>
<keyword evidence="3" id="KW-1185">Reference proteome</keyword>
<dbReference type="AlphaFoldDB" id="A0A420YNI5"/>
<organism evidence="2 3">
    <name type="scientific">Coniochaeta pulveracea</name>
    <dbReference type="NCBI Taxonomy" id="177199"/>
    <lineage>
        <taxon>Eukaryota</taxon>
        <taxon>Fungi</taxon>
        <taxon>Dikarya</taxon>
        <taxon>Ascomycota</taxon>
        <taxon>Pezizomycotina</taxon>
        <taxon>Sordariomycetes</taxon>
        <taxon>Sordariomycetidae</taxon>
        <taxon>Coniochaetales</taxon>
        <taxon>Coniochaetaceae</taxon>
        <taxon>Coniochaeta</taxon>
    </lineage>
</organism>
<dbReference type="Proteomes" id="UP000275385">
    <property type="component" value="Unassembled WGS sequence"/>
</dbReference>
<name>A0A420YNI5_9PEZI</name>
<evidence type="ECO:0000313" key="2">
    <source>
        <dbReference type="EMBL" id="RKU49365.1"/>
    </source>
</evidence>
<keyword evidence="1" id="KW-0812">Transmembrane</keyword>
<feature type="transmembrane region" description="Helical" evidence="1">
    <location>
        <begin position="104"/>
        <end position="124"/>
    </location>
</feature>
<accession>A0A420YNI5</accession>
<sequence length="386" mass="42490">MASTGTSTSVNRGQRPSVPVRAVKASQGIPLIPSKRAARTSIAAFLAFLVLGFAAVLHPVPAVRSTVVVCIALLGLIIVVSVFFEVLHAYCFQKKSFRGRYSRNLGNTVCVVLACLVGSTALYWTTWYPNLRRDVITTSTDTVNSTYYPSIALFQRLDWSSQGHLTVDNLPPKCFLGWYNDAAPDCDSIAVPGSALPCKCDTRWDSSVTELFVWEDTTYRLLILHASRGMISLHPTTAMLAEVWFTYNSTKALADAGRVLSPSLWVAMFDPTLDITEALERGYTRMQLVDANALVAINLGLQLRESAGQTPAFDYELSISTIPSVSKVEDDDTGWLSLFLQFPSFTRQVSNQHKAWSWSDAIAAAGSWFGLFTLLGWMTSRLATME</sequence>
<feature type="transmembrane region" description="Helical" evidence="1">
    <location>
        <begin position="66"/>
        <end position="92"/>
    </location>
</feature>
<comment type="caution">
    <text evidence="2">The sequence shown here is derived from an EMBL/GenBank/DDBJ whole genome shotgun (WGS) entry which is preliminary data.</text>
</comment>
<feature type="transmembrane region" description="Helical" evidence="1">
    <location>
        <begin position="42"/>
        <end position="60"/>
    </location>
</feature>
<dbReference type="OrthoDB" id="5377194at2759"/>
<protein>
    <submittedName>
        <fullName evidence="2">Uncharacterized protein</fullName>
    </submittedName>
</protein>
<keyword evidence="1" id="KW-1133">Transmembrane helix</keyword>
<reference evidence="2 3" key="1">
    <citation type="submission" date="2018-08" db="EMBL/GenBank/DDBJ databases">
        <title>Draft genome of the lignicolous fungus Coniochaeta pulveracea.</title>
        <authorList>
            <person name="Borstlap C.J."/>
            <person name="De Witt R.N."/>
            <person name="Botha A."/>
            <person name="Volschenk H."/>
        </authorList>
    </citation>
    <scope>NUCLEOTIDE SEQUENCE [LARGE SCALE GENOMIC DNA]</scope>
    <source>
        <strain evidence="2 3">CAB683</strain>
    </source>
</reference>
<gene>
    <name evidence="2" type="ORF">DL546_001492</name>
</gene>
<proteinExistence type="predicted"/>
<keyword evidence="1" id="KW-0472">Membrane</keyword>
<evidence type="ECO:0000256" key="1">
    <source>
        <dbReference type="SAM" id="Phobius"/>
    </source>
</evidence>